<evidence type="ECO:0000313" key="2">
    <source>
        <dbReference type="Proteomes" id="UP000282435"/>
    </source>
</evidence>
<sequence>MKKLLLLICSTILVGCVSLPSEQEIASADYGQFPNNHEAIVKDYYATALKDPDSVKYRSISSPRKTWLGDRINGAQFGYLVCVTYNAKNSFGAYVGYETDGLLIRNGSVIIAVPKGDWWGRNICR</sequence>
<dbReference type="OrthoDB" id="9157170at2"/>
<evidence type="ECO:0008006" key="3">
    <source>
        <dbReference type="Google" id="ProtNLM"/>
    </source>
</evidence>
<reference evidence="1 2" key="1">
    <citation type="submission" date="2018-12" db="EMBL/GenBank/DDBJ databases">
        <title>Genome sequencing of Eikenella corrodens KCOM 3110 (= JS217).</title>
        <authorList>
            <person name="Koo J.-K."/>
            <person name="Park S.-N."/>
            <person name="Lim Y.K."/>
        </authorList>
    </citation>
    <scope>NUCLEOTIDE SEQUENCE [LARGE SCALE GENOMIC DNA]</scope>
    <source>
        <strain evidence="1 2">KCOM 3110</strain>
    </source>
</reference>
<dbReference type="RefSeq" id="WP_126983986.1">
    <property type="nucleotide sequence ID" value="NZ_CP034670.1"/>
</dbReference>
<organism evidence="1 2">
    <name type="scientific">Eikenella corrodens</name>
    <dbReference type="NCBI Taxonomy" id="539"/>
    <lineage>
        <taxon>Bacteria</taxon>
        <taxon>Pseudomonadati</taxon>
        <taxon>Pseudomonadota</taxon>
        <taxon>Betaproteobacteria</taxon>
        <taxon>Neisseriales</taxon>
        <taxon>Neisseriaceae</taxon>
        <taxon>Eikenella</taxon>
    </lineage>
</organism>
<name>A0A3S9SM64_EIKCO</name>
<dbReference type="EMBL" id="CP034670">
    <property type="protein sequence ID" value="AZR60543.1"/>
    <property type="molecule type" value="Genomic_DNA"/>
</dbReference>
<accession>A0A3S9SM64</accession>
<gene>
    <name evidence="1" type="ORF">ELB75_11330</name>
</gene>
<evidence type="ECO:0000313" key="1">
    <source>
        <dbReference type="EMBL" id="AZR60543.1"/>
    </source>
</evidence>
<dbReference type="AlphaFoldDB" id="A0A3S9SM64"/>
<dbReference type="PROSITE" id="PS51257">
    <property type="entry name" value="PROKAR_LIPOPROTEIN"/>
    <property type="match status" value="1"/>
</dbReference>
<dbReference type="Proteomes" id="UP000282435">
    <property type="component" value="Chromosome"/>
</dbReference>
<protein>
    <recommendedName>
        <fullName evidence="3">Lipoprotein</fullName>
    </recommendedName>
</protein>
<proteinExistence type="predicted"/>